<evidence type="ECO:0000256" key="1">
    <source>
        <dbReference type="ARBA" id="ARBA00004141"/>
    </source>
</evidence>
<sequence length="275" mass="30207">METYNKVWRLFFAVALIAIAVQQFICSGFRPVIMPPQPQWLSSSTFAMCVSSILLILLSFAIVFNINAHEVAVYLGTVFLIMLILFHIPNQIISNLRFLGGWSDAFKMLALSGGSFIVAASIPGTPADALGRFLEKLVPLGRYFFATTMIVFGIEHFMYTQFIETLVPTWLPGHMFWTYLAGVALFASGVAIVLNIRVRLAAGLLGLMIFLWIVVLHIPRAIADPTSGSGNEWTSVFEALAFSGVAFILSGQAVASTKTAPQTQVINNQHLTEEI</sequence>
<dbReference type="RefSeq" id="WP_091149114.1">
    <property type="nucleotide sequence ID" value="NZ_FNAI01000004.1"/>
</dbReference>
<dbReference type="OrthoDB" id="1122300at2"/>
<keyword evidence="7" id="KW-1185">Reference proteome</keyword>
<proteinExistence type="predicted"/>
<keyword evidence="2 5" id="KW-0812">Transmembrane</keyword>
<dbReference type="EMBL" id="FNAI01000004">
    <property type="protein sequence ID" value="SDE14837.1"/>
    <property type="molecule type" value="Genomic_DNA"/>
</dbReference>
<evidence type="ECO:0000256" key="3">
    <source>
        <dbReference type="ARBA" id="ARBA00022989"/>
    </source>
</evidence>
<feature type="transmembrane region" description="Helical" evidence="5">
    <location>
        <begin position="7"/>
        <end position="25"/>
    </location>
</feature>
<dbReference type="STRING" id="1391627.SAMN05216464_104127"/>
<evidence type="ECO:0000256" key="4">
    <source>
        <dbReference type="ARBA" id="ARBA00023136"/>
    </source>
</evidence>
<dbReference type="InterPro" id="IPR032808">
    <property type="entry name" value="DoxX"/>
</dbReference>
<dbReference type="GO" id="GO:0016020">
    <property type="term" value="C:membrane"/>
    <property type="evidence" value="ECO:0007669"/>
    <property type="project" value="UniProtKB-SubCell"/>
</dbReference>
<protein>
    <submittedName>
        <fullName evidence="6">DoxX protein</fullName>
    </submittedName>
</protein>
<keyword evidence="3 5" id="KW-1133">Transmembrane helix</keyword>
<feature type="transmembrane region" description="Helical" evidence="5">
    <location>
        <begin position="71"/>
        <end position="88"/>
    </location>
</feature>
<feature type="transmembrane region" description="Helical" evidence="5">
    <location>
        <begin position="201"/>
        <end position="223"/>
    </location>
</feature>
<dbReference type="Pfam" id="PF07681">
    <property type="entry name" value="DoxX"/>
    <property type="match status" value="1"/>
</dbReference>
<gene>
    <name evidence="6" type="ORF">SAMN05216464_104127</name>
</gene>
<evidence type="ECO:0000256" key="2">
    <source>
        <dbReference type="ARBA" id="ARBA00022692"/>
    </source>
</evidence>
<name>A0A1G7AK51_9SPHI</name>
<dbReference type="AlphaFoldDB" id="A0A1G7AK51"/>
<organism evidence="6 7">
    <name type="scientific">Mucilaginibacter pineti</name>
    <dbReference type="NCBI Taxonomy" id="1391627"/>
    <lineage>
        <taxon>Bacteria</taxon>
        <taxon>Pseudomonadati</taxon>
        <taxon>Bacteroidota</taxon>
        <taxon>Sphingobacteriia</taxon>
        <taxon>Sphingobacteriales</taxon>
        <taxon>Sphingobacteriaceae</taxon>
        <taxon>Mucilaginibacter</taxon>
    </lineage>
</organism>
<accession>A0A1G7AK51</accession>
<feature type="transmembrane region" description="Helical" evidence="5">
    <location>
        <begin position="108"/>
        <end position="131"/>
    </location>
</feature>
<comment type="subcellular location">
    <subcellularLocation>
        <location evidence="1">Membrane</location>
        <topology evidence="1">Multi-pass membrane protein</topology>
    </subcellularLocation>
</comment>
<feature type="transmembrane region" description="Helical" evidence="5">
    <location>
        <begin position="45"/>
        <end position="64"/>
    </location>
</feature>
<keyword evidence="4 5" id="KW-0472">Membrane</keyword>
<reference evidence="6 7" key="1">
    <citation type="submission" date="2016-10" db="EMBL/GenBank/DDBJ databases">
        <authorList>
            <person name="de Groot N.N."/>
        </authorList>
    </citation>
    <scope>NUCLEOTIDE SEQUENCE [LARGE SCALE GENOMIC DNA]</scope>
    <source>
        <strain evidence="6 7">47C3B</strain>
    </source>
</reference>
<evidence type="ECO:0000256" key="5">
    <source>
        <dbReference type="SAM" id="Phobius"/>
    </source>
</evidence>
<evidence type="ECO:0000313" key="7">
    <source>
        <dbReference type="Proteomes" id="UP000199072"/>
    </source>
</evidence>
<feature type="transmembrane region" description="Helical" evidence="5">
    <location>
        <begin position="235"/>
        <end position="255"/>
    </location>
</feature>
<evidence type="ECO:0000313" key="6">
    <source>
        <dbReference type="EMBL" id="SDE14837.1"/>
    </source>
</evidence>
<feature type="transmembrane region" description="Helical" evidence="5">
    <location>
        <begin position="175"/>
        <end position="194"/>
    </location>
</feature>
<feature type="transmembrane region" description="Helical" evidence="5">
    <location>
        <begin position="143"/>
        <end position="163"/>
    </location>
</feature>
<dbReference type="Proteomes" id="UP000199072">
    <property type="component" value="Unassembled WGS sequence"/>
</dbReference>